<dbReference type="AlphaFoldDB" id="A0A0R1WMJ6"/>
<accession>A0A0R1WMJ6</accession>
<dbReference type="PATRIC" id="fig|1423755.3.peg.817"/>
<feature type="repeat" description="TPR" evidence="1">
    <location>
        <begin position="238"/>
        <end position="271"/>
    </location>
</feature>
<dbReference type="SUPFAM" id="SSF48452">
    <property type="entry name" value="TPR-like"/>
    <property type="match status" value="1"/>
</dbReference>
<protein>
    <submittedName>
        <fullName evidence="2">Tetratricopeptide repeat protein</fullName>
    </submittedName>
</protein>
<keyword evidence="3" id="KW-1185">Reference proteome</keyword>
<keyword evidence="1" id="KW-0802">TPR repeat</keyword>
<dbReference type="STRING" id="1423755.FC40_GL000764"/>
<dbReference type="SMART" id="SM00028">
    <property type="entry name" value="TPR"/>
    <property type="match status" value="7"/>
</dbReference>
<dbReference type="EMBL" id="AZGD01000090">
    <property type="protein sequence ID" value="KRM18975.1"/>
    <property type="molecule type" value="Genomic_DNA"/>
</dbReference>
<dbReference type="Gene3D" id="1.25.40.10">
    <property type="entry name" value="Tetratricopeptide repeat domain"/>
    <property type="match status" value="2"/>
</dbReference>
<dbReference type="PROSITE" id="PS50005">
    <property type="entry name" value="TPR"/>
    <property type="match status" value="3"/>
</dbReference>
<gene>
    <name evidence="2" type="ORF">FC40_GL000764</name>
</gene>
<proteinExistence type="predicted"/>
<dbReference type="PANTHER" id="PTHR12558">
    <property type="entry name" value="CELL DIVISION CYCLE 16,23,27"/>
    <property type="match status" value="1"/>
</dbReference>
<dbReference type="InterPro" id="IPR019734">
    <property type="entry name" value="TPR_rpt"/>
</dbReference>
<feature type="repeat" description="TPR" evidence="1">
    <location>
        <begin position="340"/>
        <end position="373"/>
    </location>
</feature>
<dbReference type="PANTHER" id="PTHR12558:SF13">
    <property type="entry name" value="CELL DIVISION CYCLE PROTEIN 27 HOMOLOG"/>
    <property type="match status" value="1"/>
</dbReference>
<sequence length="420" mass="48531">MTYAQKAIDEIEKGNYEEAKKQFAWSLRKDDPEMVYSLAEEMYSLGFTNLAKRAYENLLEKYPEEDSLRTALADILISEDKDEEALNYLSQIDSTSDAYIEALMVSADLYQQQGMFEVSEQKLLEAINLAPQEDVILFALAELYYNVKQYKQATPLYLELIKQGIPEFSRVNLVQRLAMSYALSGQLEKALAYFDQIHDEDLDDDSRFQMGVTLFELKNYEDAIKKFEELRELSPDYPTTYSFLASAYEYLGKLNDALTTLQEGIAVDEYNIRLYQKASEVATKVGKLDLAKEYLITALSQEPDNLSLVIMLSDVYYNLGMHQENIDFIQNYLENDEIDPQLYWNVARSYVALDDYEKAGKFYDAAAQTINNNEFNRDAAQFYRNYGMRDEAIRFAKLVLNDSPNDIEMAALLEELTEEF</sequence>
<feature type="repeat" description="TPR" evidence="1">
    <location>
        <begin position="204"/>
        <end position="237"/>
    </location>
</feature>
<dbReference type="InterPro" id="IPR011990">
    <property type="entry name" value="TPR-like_helical_dom_sf"/>
</dbReference>
<organism evidence="2 3">
    <name type="scientific">Ligilactobacillus hayakitensis DSM 18933 = JCM 14209</name>
    <dbReference type="NCBI Taxonomy" id="1423755"/>
    <lineage>
        <taxon>Bacteria</taxon>
        <taxon>Bacillati</taxon>
        <taxon>Bacillota</taxon>
        <taxon>Bacilli</taxon>
        <taxon>Lactobacillales</taxon>
        <taxon>Lactobacillaceae</taxon>
        <taxon>Ligilactobacillus</taxon>
    </lineage>
</organism>
<name>A0A0R1WMJ6_9LACO</name>
<dbReference type="OrthoDB" id="2080803at2"/>
<evidence type="ECO:0000313" key="2">
    <source>
        <dbReference type="EMBL" id="KRM18975.1"/>
    </source>
</evidence>
<dbReference type="RefSeq" id="WP_025022052.1">
    <property type="nucleotide sequence ID" value="NZ_AZGD01000090.1"/>
</dbReference>
<evidence type="ECO:0000256" key="1">
    <source>
        <dbReference type="PROSITE-ProRule" id="PRU00339"/>
    </source>
</evidence>
<evidence type="ECO:0000313" key="3">
    <source>
        <dbReference type="Proteomes" id="UP000051054"/>
    </source>
</evidence>
<dbReference type="Pfam" id="PF13181">
    <property type="entry name" value="TPR_8"/>
    <property type="match status" value="2"/>
</dbReference>
<dbReference type="Pfam" id="PF14559">
    <property type="entry name" value="TPR_19"/>
    <property type="match status" value="1"/>
</dbReference>
<reference evidence="2 3" key="1">
    <citation type="journal article" date="2015" name="Genome Announc.">
        <title>Expanding the biotechnology potential of lactobacilli through comparative genomics of 213 strains and associated genera.</title>
        <authorList>
            <person name="Sun Z."/>
            <person name="Harris H.M."/>
            <person name="McCann A."/>
            <person name="Guo C."/>
            <person name="Argimon S."/>
            <person name="Zhang W."/>
            <person name="Yang X."/>
            <person name="Jeffery I.B."/>
            <person name="Cooney J.C."/>
            <person name="Kagawa T.F."/>
            <person name="Liu W."/>
            <person name="Song Y."/>
            <person name="Salvetti E."/>
            <person name="Wrobel A."/>
            <person name="Rasinkangas P."/>
            <person name="Parkhill J."/>
            <person name="Rea M.C."/>
            <person name="O'Sullivan O."/>
            <person name="Ritari J."/>
            <person name="Douillard F.P."/>
            <person name="Paul Ross R."/>
            <person name="Yang R."/>
            <person name="Briner A.E."/>
            <person name="Felis G.E."/>
            <person name="de Vos W.M."/>
            <person name="Barrangou R."/>
            <person name="Klaenhammer T.R."/>
            <person name="Caufield P.W."/>
            <person name="Cui Y."/>
            <person name="Zhang H."/>
            <person name="O'Toole P.W."/>
        </authorList>
    </citation>
    <scope>NUCLEOTIDE SEQUENCE [LARGE SCALE GENOMIC DNA]</scope>
    <source>
        <strain evidence="2 3">DSM 18933</strain>
    </source>
</reference>
<dbReference type="eggNOG" id="COG0457">
    <property type="taxonomic scope" value="Bacteria"/>
</dbReference>
<dbReference type="Proteomes" id="UP000051054">
    <property type="component" value="Unassembled WGS sequence"/>
</dbReference>
<comment type="caution">
    <text evidence="2">The sequence shown here is derived from an EMBL/GenBank/DDBJ whole genome shotgun (WGS) entry which is preliminary data.</text>
</comment>